<sequence length="61" mass="6792">YCQLKLDSHTAHKELYISEGNRKVIRTRDAQPYSDNQDRFDSFAQVAASTGKSSGVGNSRS</sequence>
<name>A0ABD0R4G3_CIRMR</name>
<feature type="non-terminal residue" evidence="2">
    <location>
        <position position="1"/>
    </location>
</feature>
<dbReference type="Pfam" id="PF13765">
    <property type="entry name" value="PRY"/>
    <property type="match status" value="1"/>
</dbReference>
<dbReference type="SMART" id="SM00589">
    <property type="entry name" value="PRY"/>
    <property type="match status" value="1"/>
</dbReference>
<keyword evidence="3" id="KW-1185">Reference proteome</keyword>
<dbReference type="EMBL" id="JAMKFB020000005">
    <property type="protein sequence ID" value="KAL0193417.1"/>
    <property type="molecule type" value="Genomic_DNA"/>
</dbReference>
<feature type="domain" description="SPRY-associated" evidence="1">
    <location>
        <begin position="1"/>
        <end position="53"/>
    </location>
</feature>
<comment type="caution">
    <text evidence="2">The sequence shown here is derived from an EMBL/GenBank/DDBJ whole genome shotgun (WGS) entry which is preliminary data.</text>
</comment>
<dbReference type="SUPFAM" id="SSF49899">
    <property type="entry name" value="Concanavalin A-like lectins/glucanases"/>
    <property type="match status" value="1"/>
</dbReference>
<dbReference type="Proteomes" id="UP001529510">
    <property type="component" value="Unassembled WGS sequence"/>
</dbReference>
<dbReference type="InterPro" id="IPR006574">
    <property type="entry name" value="PRY"/>
</dbReference>
<evidence type="ECO:0000259" key="1">
    <source>
        <dbReference type="SMART" id="SM00589"/>
    </source>
</evidence>
<gene>
    <name evidence="2" type="ORF">M9458_011713</name>
</gene>
<dbReference type="Gene3D" id="2.60.120.920">
    <property type="match status" value="1"/>
</dbReference>
<protein>
    <recommendedName>
        <fullName evidence="1">SPRY-associated domain-containing protein</fullName>
    </recommendedName>
</protein>
<proteinExistence type="predicted"/>
<reference evidence="2 3" key="1">
    <citation type="submission" date="2024-05" db="EMBL/GenBank/DDBJ databases">
        <title>Genome sequencing and assembly of Indian major carp, Cirrhinus mrigala (Hamilton, 1822).</title>
        <authorList>
            <person name="Mohindra V."/>
            <person name="Chowdhury L.M."/>
            <person name="Lal K."/>
            <person name="Jena J.K."/>
        </authorList>
    </citation>
    <scope>NUCLEOTIDE SEQUENCE [LARGE SCALE GENOMIC DNA]</scope>
    <source>
        <strain evidence="2">CM1030</strain>
        <tissue evidence="2">Blood</tissue>
    </source>
</reference>
<feature type="non-terminal residue" evidence="2">
    <location>
        <position position="61"/>
    </location>
</feature>
<dbReference type="AlphaFoldDB" id="A0ABD0R4G3"/>
<dbReference type="InterPro" id="IPR043136">
    <property type="entry name" value="B30.2/SPRY_sf"/>
</dbReference>
<evidence type="ECO:0000313" key="3">
    <source>
        <dbReference type="Proteomes" id="UP001529510"/>
    </source>
</evidence>
<evidence type="ECO:0000313" key="2">
    <source>
        <dbReference type="EMBL" id="KAL0193417.1"/>
    </source>
</evidence>
<dbReference type="InterPro" id="IPR013320">
    <property type="entry name" value="ConA-like_dom_sf"/>
</dbReference>
<accession>A0ABD0R4G3</accession>
<organism evidence="2 3">
    <name type="scientific">Cirrhinus mrigala</name>
    <name type="common">Mrigala</name>
    <dbReference type="NCBI Taxonomy" id="683832"/>
    <lineage>
        <taxon>Eukaryota</taxon>
        <taxon>Metazoa</taxon>
        <taxon>Chordata</taxon>
        <taxon>Craniata</taxon>
        <taxon>Vertebrata</taxon>
        <taxon>Euteleostomi</taxon>
        <taxon>Actinopterygii</taxon>
        <taxon>Neopterygii</taxon>
        <taxon>Teleostei</taxon>
        <taxon>Ostariophysi</taxon>
        <taxon>Cypriniformes</taxon>
        <taxon>Cyprinidae</taxon>
        <taxon>Labeoninae</taxon>
        <taxon>Labeonini</taxon>
        <taxon>Cirrhinus</taxon>
    </lineage>
</organism>